<dbReference type="RefSeq" id="WP_022098141.1">
    <property type="nucleotide sequence ID" value="NZ_CABIXW010000005.1"/>
</dbReference>
<dbReference type="Proteomes" id="UP000095780">
    <property type="component" value="Unassembled WGS sequence"/>
</dbReference>
<feature type="transmembrane region" description="Helical" evidence="2">
    <location>
        <begin position="12"/>
        <end position="34"/>
    </location>
</feature>
<evidence type="ECO:0000256" key="1">
    <source>
        <dbReference type="SAM" id="MobiDB-lite"/>
    </source>
</evidence>
<evidence type="ECO:0000313" key="5">
    <source>
        <dbReference type="EMBL" id="MSC56863.1"/>
    </source>
</evidence>
<reference evidence="6 7" key="1">
    <citation type="submission" date="2015-09" db="EMBL/GenBank/DDBJ databases">
        <authorList>
            <consortium name="Pathogen Informatics"/>
        </authorList>
    </citation>
    <scope>NUCLEOTIDE SEQUENCE [LARGE SCALE GENOMIC DNA]</scope>
    <source>
        <strain evidence="3 6">2789STDY5834875</strain>
        <strain evidence="4 7">2789STDY5834878</strain>
    </source>
</reference>
<keyword evidence="2" id="KW-0812">Transmembrane</keyword>
<dbReference type="EMBL" id="WKRD01000003">
    <property type="protein sequence ID" value="MSC56863.1"/>
    <property type="molecule type" value="Genomic_DNA"/>
</dbReference>
<accession>A0A174YNX2</accession>
<protein>
    <submittedName>
        <fullName evidence="5">Exo-alpha-sialidase</fullName>
    </submittedName>
</protein>
<keyword evidence="2" id="KW-1133">Transmembrane helix</keyword>
<evidence type="ECO:0000313" key="6">
    <source>
        <dbReference type="Proteomes" id="UP000095621"/>
    </source>
</evidence>
<organism evidence="3 6">
    <name type="scientific">Lachnospira eligens</name>
    <dbReference type="NCBI Taxonomy" id="39485"/>
    <lineage>
        <taxon>Bacteria</taxon>
        <taxon>Bacillati</taxon>
        <taxon>Bacillota</taxon>
        <taxon>Clostridia</taxon>
        <taxon>Lachnospirales</taxon>
        <taxon>Lachnospiraceae</taxon>
        <taxon>Lachnospira</taxon>
    </lineage>
</organism>
<reference evidence="5 8" key="2">
    <citation type="journal article" date="2019" name="Nat. Med.">
        <title>A library of human gut bacterial isolates paired with longitudinal multiomics data enables mechanistic microbiome research.</title>
        <authorList>
            <person name="Poyet M."/>
            <person name="Groussin M."/>
            <person name="Gibbons S.M."/>
            <person name="Avila-Pacheco J."/>
            <person name="Jiang X."/>
            <person name="Kearney S.M."/>
            <person name="Perrotta A.R."/>
            <person name="Berdy B."/>
            <person name="Zhao S."/>
            <person name="Lieberman T.D."/>
            <person name="Swanson P.K."/>
            <person name="Smith M."/>
            <person name="Roesemann S."/>
            <person name="Alexander J.E."/>
            <person name="Rich S.A."/>
            <person name="Livny J."/>
            <person name="Vlamakis H."/>
            <person name="Clish C."/>
            <person name="Bullock K."/>
            <person name="Deik A."/>
            <person name="Scott J."/>
            <person name="Pierce K.A."/>
            <person name="Xavier R.J."/>
            <person name="Alm E.J."/>
        </authorList>
    </citation>
    <scope>NUCLEOTIDE SEQUENCE [LARGE SCALE GENOMIC DNA]</scope>
    <source>
        <strain evidence="5 8">BIOML-A1</strain>
    </source>
</reference>
<feature type="compositionally biased region" description="Polar residues" evidence="1">
    <location>
        <begin position="402"/>
        <end position="412"/>
    </location>
</feature>
<keyword evidence="2" id="KW-0472">Membrane</keyword>
<dbReference type="EMBL" id="CZBV01000005">
    <property type="protein sequence ID" value="CUQ87343.1"/>
    <property type="molecule type" value="Genomic_DNA"/>
</dbReference>
<dbReference type="Proteomes" id="UP000481964">
    <property type="component" value="Unassembled WGS sequence"/>
</dbReference>
<evidence type="ECO:0000313" key="3">
    <source>
        <dbReference type="EMBL" id="CUQ75187.1"/>
    </source>
</evidence>
<dbReference type="InterPro" id="IPR015943">
    <property type="entry name" value="WD40/YVTN_repeat-like_dom_sf"/>
</dbReference>
<dbReference type="Proteomes" id="UP000095621">
    <property type="component" value="Unassembled WGS sequence"/>
</dbReference>
<evidence type="ECO:0000313" key="4">
    <source>
        <dbReference type="EMBL" id="CUQ87343.1"/>
    </source>
</evidence>
<dbReference type="EMBL" id="CZBU01000001">
    <property type="protein sequence ID" value="CUQ75187.1"/>
    <property type="molecule type" value="Genomic_DNA"/>
</dbReference>
<feature type="region of interest" description="Disordered" evidence="1">
    <location>
        <begin position="402"/>
        <end position="428"/>
    </location>
</feature>
<gene>
    <name evidence="3" type="ORF">ERS852490_00370</name>
    <name evidence="4" type="ORF">ERS852492_02015</name>
    <name evidence="5" type="ORF">GKE48_05260</name>
</gene>
<proteinExistence type="predicted"/>
<dbReference type="CDD" id="cd15482">
    <property type="entry name" value="Sialidase_non-viral"/>
    <property type="match status" value="1"/>
</dbReference>
<evidence type="ECO:0000313" key="8">
    <source>
        <dbReference type="Proteomes" id="UP000481964"/>
    </source>
</evidence>
<sequence length="490" mass="55309">MYQKSRRFQTKIITYAVLVIFSLLVIGVFVYSYVSKYQENKLDIKSRYTFSIRIDDQWNVVSDDYVSDYDNDNVSNFTNPDMVGLGTKWLEKYISQYRQKYVPYSKYIVKSGIDSVSVLDLSSNTVLLSFWVIPQNLNSDYFSSWEGIQDDGRIKCEWVVSFYLDNNYDNTAKLYVTSVMSSEDYGLKQYYAQQGIDSGGDTEITSNSNKDQLANYSIKDNSLLVTYDREKYISVPVSYSYLLYEPNSSTTLKEGSYMITTEKTAFVYGGKTANNTKIPVTVVYSDDKGENWTTCELDKIYTADYYYVKFFDSDNGVIVCGYAKSNDTNESSRIYSTSNGGESWDIVGSGPATNIIKGVVYVSSDVGFFCYDYVEGMDSNLYKTDDGGKTFAKVMLEEQELDSSAANPQGQETETKTDSGKNGADSSEQLRWGDVYKEALTPVVDSTGIITIYLTQGKNAVYNDGKTAAKYQSSDKGSTWKYIGQVEIKD</sequence>
<evidence type="ECO:0000313" key="7">
    <source>
        <dbReference type="Proteomes" id="UP000095780"/>
    </source>
</evidence>
<dbReference type="OrthoDB" id="1900320at2"/>
<dbReference type="SUPFAM" id="SSF110296">
    <property type="entry name" value="Oligoxyloglucan reducing end-specific cellobiohydrolase"/>
    <property type="match status" value="1"/>
</dbReference>
<evidence type="ECO:0000256" key="2">
    <source>
        <dbReference type="SAM" id="Phobius"/>
    </source>
</evidence>
<dbReference type="AlphaFoldDB" id="A0A174YNX2"/>
<name>A0A174YNX2_9FIRM</name>
<dbReference type="Gene3D" id="2.130.10.10">
    <property type="entry name" value="YVTN repeat-like/Quinoprotein amine dehydrogenase"/>
    <property type="match status" value="1"/>
</dbReference>